<dbReference type="AlphaFoldDB" id="A0A3N4PKT0"/>
<dbReference type="EMBL" id="RPDH01000002">
    <property type="protein sequence ID" value="RPE08415.1"/>
    <property type="molecule type" value="Genomic_DNA"/>
</dbReference>
<dbReference type="Proteomes" id="UP000278351">
    <property type="component" value="Unassembled WGS sequence"/>
</dbReference>
<evidence type="ECO:0000313" key="1">
    <source>
        <dbReference type="EMBL" id="RPE08415.1"/>
    </source>
</evidence>
<gene>
    <name evidence="1" type="ORF">EGT74_15310</name>
</gene>
<evidence type="ECO:0000313" key="2">
    <source>
        <dbReference type="Proteomes" id="UP000278351"/>
    </source>
</evidence>
<reference evidence="1 2" key="1">
    <citation type="submission" date="2018-11" db="EMBL/GenBank/DDBJ databases">
        <title>Chitinophaga lutea sp.nov., isolate from arsenic contaminated soil.</title>
        <authorList>
            <person name="Zong Y."/>
        </authorList>
    </citation>
    <scope>NUCLEOTIDE SEQUENCE [LARGE SCALE GENOMIC DNA]</scope>
    <source>
        <strain evidence="1 2">ZY74</strain>
    </source>
</reference>
<protein>
    <recommendedName>
        <fullName evidence="3">Bacterial surface antigen (D15) domain-containing protein</fullName>
    </recommendedName>
</protein>
<accession>A0A3N4PKT0</accession>
<organism evidence="1 2">
    <name type="scientific">Chitinophaga lutea</name>
    <dbReference type="NCBI Taxonomy" id="2488634"/>
    <lineage>
        <taxon>Bacteria</taxon>
        <taxon>Pseudomonadati</taxon>
        <taxon>Bacteroidota</taxon>
        <taxon>Chitinophagia</taxon>
        <taxon>Chitinophagales</taxon>
        <taxon>Chitinophagaceae</taxon>
        <taxon>Chitinophaga</taxon>
    </lineage>
</organism>
<sequence>MQLENRLGSQFSLVAKAEALTLFGFSSALGTTGSVAYAPSAELRWYYNVNRRLERGKSIDRFSGNFFSVEPFVKAAQSKFGNYLEYLPPIYPDAGLLLSYGMQRGFGRHGHWGLCGGIAPIAVLDGGYTTVVKLNFQIGLQW</sequence>
<comment type="caution">
    <text evidence="1">The sequence shown here is derived from an EMBL/GenBank/DDBJ whole genome shotgun (WGS) entry which is preliminary data.</text>
</comment>
<keyword evidence="2" id="KW-1185">Reference proteome</keyword>
<evidence type="ECO:0008006" key="3">
    <source>
        <dbReference type="Google" id="ProtNLM"/>
    </source>
</evidence>
<proteinExistence type="predicted"/>
<name>A0A3N4PKT0_9BACT</name>